<reference evidence="2" key="1">
    <citation type="submission" date="2021-03" db="EMBL/GenBank/DDBJ databases">
        <authorList>
            <person name="Tagirdzhanova G."/>
        </authorList>
    </citation>
    <scope>NUCLEOTIDE SEQUENCE</scope>
</reference>
<dbReference type="Proteomes" id="UP000664534">
    <property type="component" value="Unassembled WGS sequence"/>
</dbReference>
<feature type="chain" id="PRO_5034741653" evidence="1">
    <location>
        <begin position="22"/>
        <end position="203"/>
    </location>
</feature>
<proteinExistence type="predicted"/>
<keyword evidence="1" id="KW-0732">Signal</keyword>
<evidence type="ECO:0000256" key="1">
    <source>
        <dbReference type="SAM" id="SignalP"/>
    </source>
</evidence>
<name>A0A8H3J2W0_9LECA</name>
<organism evidence="2 3">
    <name type="scientific">Imshaugia aleurites</name>
    <dbReference type="NCBI Taxonomy" id="172621"/>
    <lineage>
        <taxon>Eukaryota</taxon>
        <taxon>Fungi</taxon>
        <taxon>Dikarya</taxon>
        <taxon>Ascomycota</taxon>
        <taxon>Pezizomycotina</taxon>
        <taxon>Lecanoromycetes</taxon>
        <taxon>OSLEUM clade</taxon>
        <taxon>Lecanoromycetidae</taxon>
        <taxon>Lecanorales</taxon>
        <taxon>Lecanorineae</taxon>
        <taxon>Parmeliaceae</taxon>
        <taxon>Imshaugia</taxon>
    </lineage>
</organism>
<evidence type="ECO:0000313" key="2">
    <source>
        <dbReference type="EMBL" id="CAF9939701.1"/>
    </source>
</evidence>
<gene>
    <name evidence="2" type="ORF">IMSHALPRED_001603</name>
</gene>
<dbReference type="OrthoDB" id="3534704at2759"/>
<comment type="caution">
    <text evidence="2">The sequence shown here is derived from an EMBL/GenBank/DDBJ whole genome shotgun (WGS) entry which is preliminary data.</text>
</comment>
<sequence>MPTLYDLLAVALALQQSAVLANPLPVLDPCQLMQGTSYDITYSNPEAIGNGIVGDMHCNGNDQGCPLSQSNSFSETVTINAGISLDLSKIVSTLGGGLNAGVSIGKTTGIASTAGKTCPVGPWTCALIFTPNVLHVMGTQTNYEEGCDEGTGAKTSPYDVEFPKANADGVFGGGIDICACTDFAHWSDNGAPSIKCPQPCLAH</sequence>
<dbReference type="AlphaFoldDB" id="A0A8H3J2W0"/>
<accession>A0A8H3J2W0</accession>
<keyword evidence="3" id="KW-1185">Reference proteome</keyword>
<dbReference type="EMBL" id="CAJPDT010000122">
    <property type="protein sequence ID" value="CAF9939701.1"/>
    <property type="molecule type" value="Genomic_DNA"/>
</dbReference>
<evidence type="ECO:0000313" key="3">
    <source>
        <dbReference type="Proteomes" id="UP000664534"/>
    </source>
</evidence>
<protein>
    <submittedName>
        <fullName evidence="2">Uncharacterized protein</fullName>
    </submittedName>
</protein>
<feature type="signal peptide" evidence="1">
    <location>
        <begin position="1"/>
        <end position="21"/>
    </location>
</feature>